<feature type="domain" description="Fimbrial-type adhesion" evidence="2">
    <location>
        <begin position="28"/>
        <end position="173"/>
    </location>
</feature>
<sequence>MKKKRTLFFISSLMLLGSGTTIAGDNLHFTGNLISKSCTPVINGSQLAEVHFPAIAASDLMNLGQSERVPLVFQLKDCHSSTSFNVKVTLTGTEDSALPGFLAFDSSSSASGAGIGIETAAGTSVPINNTTGVTLPLNQGNNSLNFNTWLQAKSGRDVTSGDFSAIVTATFEYF</sequence>
<dbReference type="EMBL" id="AASCJS010000017">
    <property type="protein sequence ID" value="EFA9846620.1"/>
    <property type="molecule type" value="Genomic_DNA"/>
</dbReference>
<evidence type="ECO:0000313" key="14">
    <source>
        <dbReference type="Proteomes" id="UP000543257"/>
    </source>
</evidence>
<evidence type="ECO:0000313" key="6">
    <source>
        <dbReference type="EMBL" id="MXJ09067.1"/>
    </source>
</evidence>
<dbReference type="EMBL" id="VOTT01000109">
    <property type="protein sequence ID" value="MPU48933.1"/>
    <property type="molecule type" value="Genomic_DNA"/>
</dbReference>
<evidence type="ECO:0000313" key="8">
    <source>
        <dbReference type="EMBL" id="VCY84447.1"/>
    </source>
</evidence>
<reference evidence="13 14" key="2">
    <citation type="submission" date="2018-08" db="EMBL/GenBank/DDBJ databases">
        <authorList>
            <consortium name="GenomeTrakr network: Whole genome sequencing for foodborne pathogen traceback"/>
        </authorList>
    </citation>
    <scope>NUCLEOTIDE SEQUENCE [LARGE SCALE GENOMIC DNA]</scope>
    <source>
        <strain evidence="3 13">AZ-TG102963</strain>
        <strain evidence="4 14">AZ-TG73583</strain>
    </source>
</reference>
<gene>
    <name evidence="7" type="primary">mrpA</name>
    <name evidence="8" type="synonym">yfcP</name>
    <name evidence="8" type="ORF">BANRA_03122</name>
    <name evidence="3" type="ORF">C1Q91_003026</name>
    <name evidence="4" type="ORF">EN85_000339</name>
    <name evidence="5" type="ORF">FVB16_08790</name>
    <name evidence="6" type="ORF">GRW24_11345</name>
    <name evidence="7" type="ORF">NCTC10865_01972</name>
</gene>
<dbReference type="Proteomes" id="UP000281521">
    <property type="component" value="Unassembled WGS sequence"/>
</dbReference>
<dbReference type="GO" id="GO:0043709">
    <property type="term" value="P:cell adhesion involved in single-species biofilm formation"/>
    <property type="evidence" value="ECO:0007669"/>
    <property type="project" value="TreeGrafter"/>
</dbReference>
<reference evidence="7 9" key="1">
    <citation type="submission" date="2018-06" db="EMBL/GenBank/DDBJ databases">
        <authorList>
            <consortium name="Pathogen Informatics"/>
            <person name="Doyle S."/>
        </authorList>
    </citation>
    <scope>NUCLEOTIDE SEQUENCE [LARGE SCALE GENOMIC DNA]</scope>
    <source>
        <strain evidence="7 9">NCTC10865</strain>
    </source>
</reference>
<organism evidence="6 12">
    <name type="scientific">Escherichia coli</name>
    <dbReference type="NCBI Taxonomy" id="562"/>
    <lineage>
        <taxon>Bacteria</taxon>
        <taxon>Pseudomonadati</taxon>
        <taxon>Pseudomonadota</taxon>
        <taxon>Gammaproteobacteria</taxon>
        <taxon>Enterobacterales</taxon>
        <taxon>Enterobacteriaceae</taxon>
        <taxon>Escherichia</taxon>
    </lineage>
</organism>
<dbReference type="InterPro" id="IPR008966">
    <property type="entry name" value="Adhesion_dom_sf"/>
</dbReference>
<dbReference type="EMBL" id="AATJKW010000001">
    <property type="protein sequence ID" value="EFL9835419.1"/>
    <property type="molecule type" value="Genomic_DNA"/>
</dbReference>
<dbReference type="InterPro" id="IPR050263">
    <property type="entry name" value="Bact_Fimbrial_Adh_Pro"/>
</dbReference>
<dbReference type="AlphaFoldDB" id="A0A0C2ENP9"/>
<dbReference type="RefSeq" id="WP_000730293.1">
    <property type="nucleotide sequence ID" value="NZ_AP023205.1"/>
</dbReference>
<protein>
    <submittedName>
        <fullName evidence="6 7">Fimbrial protein</fullName>
    </submittedName>
    <submittedName>
        <fullName evidence="8">Putative fimbrial-like protein YfcP</fullName>
    </submittedName>
</protein>
<dbReference type="InterPro" id="IPR000259">
    <property type="entry name" value="Adhesion_dom_fimbrial"/>
</dbReference>
<evidence type="ECO:0000313" key="12">
    <source>
        <dbReference type="Proteomes" id="UP000447081"/>
    </source>
</evidence>
<dbReference type="Proteomes" id="UP000392867">
    <property type="component" value="Unassembled WGS sequence"/>
</dbReference>
<evidence type="ECO:0000313" key="9">
    <source>
        <dbReference type="Proteomes" id="UP000254159"/>
    </source>
</evidence>
<proteinExistence type="predicted"/>
<dbReference type="PANTHER" id="PTHR33420">
    <property type="entry name" value="FIMBRIAL SUBUNIT ELFA-RELATED"/>
    <property type="match status" value="1"/>
</dbReference>
<evidence type="ECO:0000259" key="2">
    <source>
        <dbReference type="Pfam" id="PF00419"/>
    </source>
</evidence>
<reference evidence="8 10" key="3">
    <citation type="submission" date="2018-10" db="EMBL/GenBank/DDBJ databases">
        <authorList>
            <person name="Noll B N."/>
        </authorList>
    </citation>
    <scope>NUCLEOTIDE SEQUENCE [LARGE SCALE GENOMIC DNA]</scope>
    <source>
        <strain evidence="8">Ecoli022</strain>
    </source>
</reference>
<evidence type="ECO:0000313" key="5">
    <source>
        <dbReference type="EMBL" id="MPU48933.1"/>
    </source>
</evidence>
<reference evidence="5 11" key="4">
    <citation type="submission" date="2019-08" db="EMBL/GenBank/DDBJ databases">
        <title>Identification of Water Treatment Resistant and Multidrug Resistant Urinary Pathogenic Escherichia coli in Wastewater.</title>
        <authorList>
            <person name="Neumann N."/>
        </authorList>
    </citation>
    <scope>NUCLEOTIDE SEQUENCE [LARGE SCALE GENOMIC DNA]</scope>
    <source>
        <strain evidence="5 11">WU2356</strain>
    </source>
</reference>
<evidence type="ECO:0000313" key="7">
    <source>
        <dbReference type="EMBL" id="STI16700.1"/>
    </source>
</evidence>
<name>A0A0C2ENP9_ECOLX</name>
<keyword evidence="1" id="KW-0732">Signal</keyword>
<evidence type="ECO:0000313" key="11">
    <source>
        <dbReference type="Proteomes" id="UP000392867"/>
    </source>
</evidence>
<dbReference type="EMBL" id="UWXJ01000001">
    <property type="protein sequence ID" value="VCY84447.1"/>
    <property type="molecule type" value="Genomic_DNA"/>
</dbReference>
<dbReference type="Proteomes" id="UP000543257">
    <property type="component" value="Unassembled WGS sequence"/>
</dbReference>
<dbReference type="Proteomes" id="UP000523388">
    <property type="component" value="Unassembled WGS sequence"/>
</dbReference>
<feature type="chain" id="PRO_5014222132" evidence="1">
    <location>
        <begin position="24"/>
        <end position="174"/>
    </location>
</feature>
<dbReference type="EMBL" id="WUIG01000181">
    <property type="protein sequence ID" value="MXJ09067.1"/>
    <property type="molecule type" value="Genomic_DNA"/>
</dbReference>
<dbReference type="Proteomes" id="UP000447081">
    <property type="component" value="Unassembled WGS sequence"/>
</dbReference>
<dbReference type="Gene3D" id="2.60.40.1090">
    <property type="entry name" value="Fimbrial-type adhesion domain"/>
    <property type="match status" value="1"/>
</dbReference>
<dbReference type="Pfam" id="PF00419">
    <property type="entry name" value="Fimbrial"/>
    <property type="match status" value="1"/>
</dbReference>
<dbReference type="Proteomes" id="UP000254159">
    <property type="component" value="Unassembled WGS sequence"/>
</dbReference>
<dbReference type="SUPFAM" id="SSF49401">
    <property type="entry name" value="Bacterial adhesins"/>
    <property type="match status" value="1"/>
</dbReference>
<evidence type="ECO:0000313" key="4">
    <source>
        <dbReference type="EMBL" id="EFL9835419.1"/>
    </source>
</evidence>
<accession>A0A0C2ENP9</accession>
<evidence type="ECO:0000256" key="1">
    <source>
        <dbReference type="SAM" id="SignalP"/>
    </source>
</evidence>
<dbReference type="InterPro" id="IPR036937">
    <property type="entry name" value="Adhesion_dom_fimbrial_sf"/>
</dbReference>
<reference evidence="6 12" key="5">
    <citation type="submission" date="2019-12" db="EMBL/GenBank/DDBJ databases">
        <title>Enteriobacteria Tanzani isolates_10434.</title>
        <authorList>
            <person name="Subbiah M."/>
            <person name="Call D."/>
        </authorList>
    </citation>
    <scope>NUCLEOTIDE SEQUENCE [LARGE SCALE GENOMIC DNA]</scope>
    <source>
        <strain evidence="6 12">10434wG3</strain>
    </source>
</reference>
<evidence type="ECO:0000313" key="3">
    <source>
        <dbReference type="EMBL" id="EFA9846620.1"/>
    </source>
</evidence>
<dbReference type="GO" id="GO:0009289">
    <property type="term" value="C:pilus"/>
    <property type="evidence" value="ECO:0007669"/>
    <property type="project" value="InterPro"/>
</dbReference>
<feature type="signal peptide" evidence="1">
    <location>
        <begin position="1"/>
        <end position="23"/>
    </location>
</feature>
<evidence type="ECO:0000313" key="10">
    <source>
        <dbReference type="Proteomes" id="UP000281521"/>
    </source>
</evidence>
<dbReference type="PANTHER" id="PTHR33420:SF9">
    <property type="entry name" value="MINOR FIMBRIAL SUBUNIT"/>
    <property type="match status" value="1"/>
</dbReference>
<evidence type="ECO:0000313" key="13">
    <source>
        <dbReference type="Proteomes" id="UP000523388"/>
    </source>
</evidence>
<dbReference type="EMBL" id="UGCD01000002">
    <property type="protein sequence ID" value="STI16700.1"/>
    <property type="molecule type" value="Genomic_DNA"/>
</dbReference>